<dbReference type="InterPro" id="IPR044878">
    <property type="entry name" value="UbiA_sf"/>
</dbReference>
<evidence type="ECO:0000256" key="5">
    <source>
        <dbReference type="ARBA" id="ARBA00023136"/>
    </source>
</evidence>
<name>A0A370QB10_9FLAO</name>
<dbReference type="EMBL" id="QRAO01000003">
    <property type="protein sequence ID" value="RDK85565.1"/>
    <property type="molecule type" value="Genomic_DNA"/>
</dbReference>
<evidence type="ECO:0000313" key="8">
    <source>
        <dbReference type="Proteomes" id="UP000255317"/>
    </source>
</evidence>
<feature type="transmembrane region" description="Helical" evidence="6">
    <location>
        <begin position="277"/>
        <end position="299"/>
    </location>
</feature>
<feature type="transmembrane region" description="Helical" evidence="6">
    <location>
        <begin position="87"/>
        <end position="105"/>
    </location>
</feature>
<dbReference type="InterPro" id="IPR050475">
    <property type="entry name" value="Prenyltransferase_related"/>
</dbReference>
<dbReference type="GO" id="GO:0016020">
    <property type="term" value="C:membrane"/>
    <property type="evidence" value="ECO:0007669"/>
    <property type="project" value="UniProtKB-SubCell"/>
</dbReference>
<feature type="transmembrane region" description="Helical" evidence="6">
    <location>
        <begin position="223"/>
        <end position="240"/>
    </location>
</feature>
<keyword evidence="2" id="KW-1003">Cell membrane</keyword>
<dbReference type="Pfam" id="PF01040">
    <property type="entry name" value="UbiA"/>
    <property type="match status" value="1"/>
</dbReference>
<accession>A0A370QB10</accession>
<keyword evidence="5 6" id="KW-0472">Membrane</keyword>
<dbReference type="RefSeq" id="WP_115123970.1">
    <property type="nucleotide sequence ID" value="NZ_QRAO01000003.1"/>
</dbReference>
<dbReference type="NCBIfam" id="NF009512">
    <property type="entry name" value="PRK12872.1-1"/>
    <property type="match status" value="1"/>
</dbReference>
<proteinExistence type="predicted"/>
<comment type="caution">
    <text evidence="7">The sequence shown here is derived from an EMBL/GenBank/DDBJ whole genome shotgun (WGS) entry which is preliminary data.</text>
</comment>
<feature type="transmembrane region" description="Helical" evidence="6">
    <location>
        <begin position="37"/>
        <end position="58"/>
    </location>
</feature>
<evidence type="ECO:0000256" key="4">
    <source>
        <dbReference type="ARBA" id="ARBA00022989"/>
    </source>
</evidence>
<protein>
    <submittedName>
        <fullName evidence="7">4-hydroxybenzoate polyprenyltransferase</fullName>
    </submittedName>
</protein>
<keyword evidence="7" id="KW-0808">Transferase</keyword>
<dbReference type="CDD" id="cd13961">
    <property type="entry name" value="PT_UbiA_DGGGPS"/>
    <property type="match status" value="1"/>
</dbReference>
<dbReference type="PANTHER" id="PTHR42723">
    <property type="entry name" value="CHLOROPHYLL SYNTHASE"/>
    <property type="match status" value="1"/>
</dbReference>
<reference evidence="7 8" key="1">
    <citation type="submission" date="2018-07" db="EMBL/GenBank/DDBJ databases">
        <title>Genomic Encyclopedia of Type Strains, Phase IV (KMG-IV): sequencing the most valuable type-strain genomes for metagenomic binning, comparative biology and taxonomic classification.</title>
        <authorList>
            <person name="Goeker M."/>
        </authorList>
    </citation>
    <scope>NUCLEOTIDE SEQUENCE [LARGE SCALE GENOMIC DNA]</scope>
    <source>
        <strain evidence="7 8">DSM 101478</strain>
    </source>
</reference>
<sequence length="304" mass="33701">MAYLKIIRPNNLLLLLLVQSILKYGFLEPLGIPLAMSGFGFGLLVVATLCIAAAGNVINDIQDVGIDTINKPDNVLVGRKISEKTAYTFYIVLNILGVVAGFVLANRLGHPGLAAVFIIISALLYSYALYLKTILLVGNLTVSFLVAMGLIVLIIFDMYPAITTELMDSQNMAAKTILWYAGSAFYLNLVREIVKDVQDINGDKKGGRNTLPILLGRNRVRNILFVLGVFMLLAILWFAYDFLYQFTWVAAYFVFLIAAPVLYFCIKVFHAESATDYKMLSTVLKLTMFTGVCSLPFFAEILNF</sequence>
<evidence type="ECO:0000256" key="1">
    <source>
        <dbReference type="ARBA" id="ARBA00004141"/>
    </source>
</evidence>
<keyword evidence="3 6" id="KW-0812">Transmembrane</keyword>
<dbReference type="GO" id="GO:0016765">
    <property type="term" value="F:transferase activity, transferring alkyl or aryl (other than methyl) groups"/>
    <property type="evidence" value="ECO:0007669"/>
    <property type="project" value="InterPro"/>
</dbReference>
<dbReference type="Gene3D" id="1.20.120.1780">
    <property type="entry name" value="UbiA prenyltransferase"/>
    <property type="match status" value="1"/>
</dbReference>
<gene>
    <name evidence="7" type="ORF">C8D94_103392</name>
</gene>
<dbReference type="OrthoDB" id="9811562at2"/>
<evidence type="ECO:0000256" key="6">
    <source>
        <dbReference type="SAM" id="Phobius"/>
    </source>
</evidence>
<dbReference type="Gene3D" id="1.10.357.140">
    <property type="entry name" value="UbiA prenyltransferase"/>
    <property type="match status" value="1"/>
</dbReference>
<dbReference type="AlphaFoldDB" id="A0A370QB10"/>
<evidence type="ECO:0000256" key="2">
    <source>
        <dbReference type="ARBA" id="ARBA00022475"/>
    </source>
</evidence>
<evidence type="ECO:0000256" key="3">
    <source>
        <dbReference type="ARBA" id="ARBA00022692"/>
    </source>
</evidence>
<evidence type="ECO:0000313" key="7">
    <source>
        <dbReference type="EMBL" id="RDK85565.1"/>
    </source>
</evidence>
<dbReference type="Proteomes" id="UP000255317">
    <property type="component" value="Unassembled WGS sequence"/>
</dbReference>
<keyword evidence="8" id="KW-1185">Reference proteome</keyword>
<organism evidence="7 8">
    <name type="scientific">Marinirhabdus gelatinilytica</name>
    <dbReference type="NCBI Taxonomy" id="1703343"/>
    <lineage>
        <taxon>Bacteria</taxon>
        <taxon>Pseudomonadati</taxon>
        <taxon>Bacteroidota</taxon>
        <taxon>Flavobacteriia</taxon>
        <taxon>Flavobacteriales</taxon>
        <taxon>Flavobacteriaceae</taxon>
    </lineage>
</organism>
<dbReference type="PANTHER" id="PTHR42723:SF1">
    <property type="entry name" value="CHLOROPHYLL SYNTHASE, CHLOROPLASTIC"/>
    <property type="match status" value="1"/>
</dbReference>
<feature type="transmembrane region" description="Helical" evidence="6">
    <location>
        <begin position="137"/>
        <end position="156"/>
    </location>
</feature>
<comment type="subcellular location">
    <subcellularLocation>
        <location evidence="1">Membrane</location>
        <topology evidence="1">Multi-pass membrane protein</topology>
    </subcellularLocation>
</comment>
<feature type="transmembrane region" description="Helical" evidence="6">
    <location>
        <begin position="111"/>
        <end position="130"/>
    </location>
</feature>
<feature type="transmembrane region" description="Helical" evidence="6">
    <location>
        <begin position="176"/>
        <end position="194"/>
    </location>
</feature>
<dbReference type="InterPro" id="IPR000537">
    <property type="entry name" value="UbiA_prenyltransferase"/>
</dbReference>
<feature type="transmembrane region" description="Helical" evidence="6">
    <location>
        <begin position="246"/>
        <end position="265"/>
    </location>
</feature>
<keyword evidence="4 6" id="KW-1133">Transmembrane helix</keyword>